<dbReference type="EMBL" id="CP002542">
    <property type="protein sequence ID" value="AEA45166.1"/>
    <property type="molecule type" value="Genomic_DNA"/>
</dbReference>
<accession>F2I9I5</accession>
<dbReference type="AlphaFoldDB" id="F2I9I5"/>
<dbReference type="KEGG" id="fte:Fluta_3192"/>
<dbReference type="InterPro" id="IPR010620">
    <property type="entry name" value="SBBP_repeat"/>
</dbReference>
<dbReference type="HOGENOM" id="CLU_2915792_0_0_10"/>
<name>F2I9I5_FLUTR</name>
<evidence type="ECO:0000313" key="2">
    <source>
        <dbReference type="Proteomes" id="UP000007463"/>
    </source>
</evidence>
<gene>
    <name evidence="1" type="ordered locus">Fluta_3192</name>
</gene>
<keyword evidence="2" id="KW-1185">Reference proteome</keyword>
<dbReference type="Pfam" id="PF06739">
    <property type="entry name" value="SBBP"/>
    <property type="match status" value="1"/>
</dbReference>
<proteinExistence type="predicted"/>
<evidence type="ECO:0000313" key="1">
    <source>
        <dbReference type="EMBL" id="AEA45166.1"/>
    </source>
</evidence>
<sequence>MVEWVNNMGGSSDDDVGYSIITDNLGNVYTVGRFSGSVEMTDGKHVQVSRHRKANFVKKFI</sequence>
<reference evidence="1 2" key="1">
    <citation type="journal article" date="2011" name="Stand. Genomic Sci.">
        <title>Complete genome sequence of the gliding freshwater bacterium Fluviicola taffensis type strain (RW262).</title>
        <authorList>
            <person name="Woyke T."/>
            <person name="Chertkov O."/>
            <person name="Lapidus A."/>
            <person name="Nolan M."/>
            <person name="Lucas S."/>
            <person name="Del Rio T.G."/>
            <person name="Tice H."/>
            <person name="Cheng J.F."/>
            <person name="Tapia R."/>
            <person name="Han C."/>
            <person name="Goodwin L."/>
            <person name="Pitluck S."/>
            <person name="Liolios K."/>
            <person name="Pagani I."/>
            <person name="Ivanova N."/>
            <person name="Huntemann M."/>
            <person name="Mavromatis K."/>
            <person name="Mikhailova N."/>
            <person name="Pati A."/>
            <person name="Chen A."/>
            <person name="Palaniappan K."/>
            <person name="Land M."/>
            <person name="Hauser L."/>
            <person name="Brambilla E.M."/>
            <person name="Rohde M."/>
            <person name="Mwirichia R."/>
            <person name="Sikorski J."/>
            <person name="Tindall B.J."/>
            <person name="Goker M."/>
            <person name="Bristow J."/>
            <person name="Eisen J.A."/>
            <person name="Markowitz V."/>
            <person name="Hugenholtz P."/>
            <person name="Klenk H.P."/>
            <person name="Kyrpides N.C."/>
        </authorList>
    </citation>
    <scope>NUCLEOTIDE SEQUENCE [LARGE SCALE GENOMIC DNA]</scope>
    <source>
        <strain evidence="2">DSM 16823 / RW262 / RW262</strain>
    </source>
</reference>
<reference evidence="2" key="2">
    <citation type="submission" date="2011-02" db="EMBL/GenBank/DDBJ databases">
        <title>The complete genome of Fluviicola taffensis DSM 16823.</title>
        <authorList>
            <consortium name="US DOE Joint Genome Institute (JGI-PGF)"/>
            <person name="Lucas S."/>
            <person name="Copeland A."/>
            <person name="Lapidus A."/>
            <person name="Bruce D."/>
            <person name="Goodwin L."/>
            <person name="Pitluck S."/>
            <person name="Kyrpides N."/>
            <person name="Mavromatis K."/>
            <person name="Ivanova N."/>
            <person name="Mikhailova N."/>
            <person name="Pagani I."/>
            <person name="Chertkov O."/>
            <person name="Detter J.C."/>
            <person name="Han C."/>
            <person name="Tapia R."/>
            <person name="Land M."/>
            <person name="Hauser L."/>
            <person name="Markowitz V."/>
            <person name="Cheng J.-F."/>
            <person name="Hugenholtz P."/>
            <person name="Woyke T."/>
            <person name="Wu D."/>
            <person name="Tindall B."/>
            <person name="Pomrenke H.G."/>
            <person name="Brambilla E."/>
            <person name="Klenk H.-P."/>
            <person name="Eisen J.A."/>
        </authorList>
    </citation>
    <scope>NUCLEOTIDE SEQUENCE [LARGE SCALE GENOMIC DNA]</scope>
    <source>
        <strain evidence="2">DSM 16823 / RW262 / RW262</strain>
    </source>
</reference>
<organism evidence="1 2">
    <name type="scientific">Fluviicola taffensis (strain DSM 16823 / NCIMB 13979 / RW262)</name>
    <dbReference type="NCBI Taxonomy" id="755732"/>
    <lineage>
        <taxon>Bacteria</taxon>
        <taxon>Pseudomonadati</taxon>
        <taxon>Bacteroidota</taxon>
        <taxon>Flavobacteriia</taxon>
        <taxon>Flavobacteriales</taxon>
        <taxon>Crocinitomicaceae</taxon>
        <taxon>Fluviicola</taxon>
    </lineage>
</organism>
<protein>
    <submittedName>
        <fullName evidence="1">Uncharacterized protein</fullName>
    </submittedName>
</protein>
<dbReference type="Proteomes" id="UP000007463">
    <property type="component" value="Chromosome"/>
</dbReference>